<protein>
    <recommendedName>
        <fullName evidence="7">Gamma-glutamyl phosphate reductase</fullName>
        <shortName evidence="7">GPR</shortName>
        <ecNumber evidence="7">1.2.1.41</ecNumber>
    </recommendedName>
    <alternativeName>
        <fullName evidence="7">Glutamate-5-semialdehyde dehydrogenase</fullName>
    </alternativeName>
    <alternativeName>
        <fullName evidence="7">Glutamyl-gamma-semialdehyde dehydrogenase</fullName>
        <shortName evidence="7">GSA dehydrogenase</shortName>
    </alternativeName>
</protein>
<dbReference type="Gene3D" id="3.40.309.10">
    <property type="entry name" value="Aldehyde Dehydrogenase, Chain A, domain 2"/>
    <property type="match status" value="1"/>
</dbReference>
<dbReference type="STRING" id="717231.Flexsi_1391"/>
<dbReference type="SUPFAM" id="SSF53720">
    <property type="entry name" value="ALDH-like"/>
    <property type="match status" value="1"/>
</dbReference>
<dbReference type="eggNOG" id="COG0014">
    <property type="taxonomic scope" value="Bacteria"/>
</dbReference>
<comment type="subcellular location">
    <subcellularLocation>
        <location evidence="7">Cytoplasm</location>
    </subcellularLocation>
</comment>
<evidence type="ECO:0000313" key="10">
    <source>
        <dbReference type="Proteomes" id="UP000006621"/>
    </source>
</evidence>
<accession>F8E7X3</accession>
<dbReference type="PANTHER" id="PTHR11063:SF8">
    <property type="entry name" value="DELTA-1-PYRROLINE-5-CARBOXYLATE SYNTHASE"/>
    <property type="match status" value="1"/>
</dbReference>
<proteinExistence type="inferred from homology"/>
<dbReference type="PIRSF" id="PIRSF000151">
    <property type="entry name" value="GPR"/>
    <property type="match status" value="1"/>
</dbReference>
<comment type="function">
    <text evidence="7">Catalyzes the NADPH-dependent reduction of L-glutamate 5-phosphate into L-glutamate 5-semialdehyde and phosphate. The product spontaneously undergoes cyclization to form 1-pyrroline-5-carboxylate.</text>
</comment>
<dbReference type="PANTHER" id="PTHR11063">
    <property type="entry name" value="GLUTAMATE SEMIALDEHYDE DEHYDROGENASE"/>
    <property type="match status" value="1"/>
</dbReference>
<dbReference type="InterPro" id="IPR016163">
    <property type="entry name" value="Ald_DH_C"/>
</dbReference>
<dbReference type="EMBL" id="CP002858">
    <property type="protein sequence ID" value="AEI15041.1"/>
    <property type="molecule type" value="Genomic_DNA"/>
</dbReference>
<reference evidence="9 10" key="1">
    <citation type="journal article" date="2011" name="Stand. Genomic Sci.">
        <title>Genome sequence of the moderately thermophilic halophile Flexistipes sinusarabici strain (MAS10).</title>
        <authorList>
            <person name="Lapidus A."/>
            <person name="Chertkov O."/>
            <person name="Nolan M."/>
            <person name="Lucas S."/>
            <person name="Hammon N."/>
            <person name="Deshpande S."/>
            <person name="Cheng J.F."/>
            <person name="Tapia R."/>
            <person name="Han C."/>
            <person name="Goodwin L."/>
            <person name="Pitluck S."/>
            <person name="Liolios K."/>
            <person name="Pagani I."/>
            <person name="Ivanova N."/>
            <person name="Huntemann M."/>
            <person name="Mavromatis K."/>
            <person name="Mikhailova N."/>
            <person name="Pati A."/>
            <person name="Chen A."/>
            <person name="Palaniappan K."/>
            <person name="Land M."/>
            <person name="Hauser L."/>
            <person name="Brambilla E.M."/>
            <person name="Rohde M."/>
            <person name="Abt B."/>
            <person name="Spring S."/>
            <person name="Goker M."/>
            <person name="Bristow J."/>
            <person name="Eisen J.A."/>
            <person name="Markowitz V."/>
            <person name="Hugenholtz P."/>
            <person name="Kyrpides N.C."/>
            <person name="Klenk H.P."/>
            <person name="Woyke T."/>
        </authorList>
    </citation>
    <scope>NUCLEOTIDE SEQUENCE [LARGE SCALE GENOMIC DNA]</scope>
    <source>
        <strain evidence="10">DSM 4947 / MAS 10</strain>
    </source>
</reference>
<feature type="domain" description="Aldehyde dehydrogenase" evidence="8">
    <location>
        <begin position="304"/>
        <end position="372"/>
    </location>
</feature>
<organism evidence="9 10">
    <name type="scientific">Flexistipes sinusarabici (strain ATCC 49648 / DSM 4947 / MAS 10)</name>
    <dbReference type="NCBI Taxonomy" id="717231"/>
    <lineage>
        <taxon>Bacteria</taxon>
        <taxon>Pseudomonadati</taxon>
        <taxon>Deferribacterota</taxon>
        <taxon>Deferribacteres</taxon>
        <taxon>Deferribacterales</taxon>
        <taxon>Flexistipitaceae</taxon>
        <taxon>Flexistipes</taxon>
    </lineage>
</organism>
<evidence type="ECO:0000256" key="2">
    <source>
        <dbReference type="ARBA" id="ARBA00022605"/>
    </source>
</evidence>
<keyword evidence="7" id="KW-0963">Cytoplasm</keyword>
<name>F8E7X3_FLESM</name>
<evidence type="ECO:0000256" key="6">
    <source>
        <dbReference type="ARBA" id="ARBA00049024"/>
    </source>
</evidence>
<dbReference type="Proteomes" id="UP000006621">
    <property type="component" value="Chromosome"/>
</dbReference>
<dbReference type="GO" id="GO:0055129">
    <property type="term" value="P:L-proline biosynthetic process"/>
    <property type="evidence" value="ECO:0007669"/>
    <property type="project" value="UniProtKB-UniRule"/>
</dbReference>
<dbReference type="HAMAP" id="MF_00412">
    <property type="entry name" value="ProA"/>
    <property type="match status" value="1"/>
</dbReference>
<comment type="similarity">
    <text evidence="7">Belongs to the gamma-glutamyl phosphate reductase family.</text>
</comment>
<keyword evidence="10" id="KW-1185">Reference proteome</keyword>
<dbReference type="HOGENOM" id="CLU_030231_0_0_0"/>
<keyword evidence="5 7" id="KW-0560">Oxidoreductase</keyword>
<dbReference type="InterPro" id="IPR012134">
    <property type="entry name" value="Glu-5-SA_DH"/>
</dbReference>
<dbReference type="UniPathway" id="UPA00098">
    <property type="reaction ID" value="UER00360"/>
</dbReference>
<dbReference type="GO" id="GO:0004350">
    <property type="term" value="F:glutamate-5-semialdehyde dehydrogenase activity"/>
    <property type="evidence" value="ECO:0007669"/>
    <property type="project" value="UniProtKB-UniRule"/>
</dbReference>
<comment type="pathway">
    <text evidence="1 7">Amino-acid biosynthesis; L-proline biosynthesis; L-glutamate 5-semialdehyde from L-glutamate: step 2/2.</text>
</comment>
<dbReference type="GO" id="GO:0050661">
    <property type="term" value="F:NADP binding"/>
    <property type="evidence" value="ECO:0007669"/>
    <property type="project" value="InterPro"/>
</dbReference>
<feature type="domain" description="Aldehyde dehydrogenase" evidence="8">
    <location>
        <begin position="100"/>
        <end position="281"/>
    </location>
</feature>
<dbReference type="AlphaFoldDB" id="F8E7X3"/>
<dbReference type="FunFam" id="3.40.309.10:FF:000006">
    <property type="entry name" value="Gamma-glutamyl phosphate reductase"/>
    <property type="match status" value="1"/>
</dbReference>
<reference evidence="10" key="2">
    <citation type="submission" date="2011-06" db="EMBL/GenBank/DDBJ databases">
        <title>The complete genome of Flexistipes sinusarabici DSM 4947.</title>
        <authorList>
            <person name="Lucas S."/>
            <person name="Han J."/>
            <person name="Lapidus A."/>
            <person name="Bruce D."/>
            <person name="Goodwin L."/>
            <person name="Pitluck S."/>
            <person name="Peters L."/>
            <person name="Kyrpides N."/>
            <person name="Mavromatis K."/>
            <person name="Ivanova N."/>
            <person name="Mikhailova N."/>
            <person name="Chertkov O."/>
            <person name="Detter J.C."/>
            <person name="Tapia R."/>
            <person name="Han C."/>
            <person name="Land M."/>
            <person name="Hauser L."/>
            <person name="Markowitz V."/>
            <person name="Cheng J.-F."/>
            <person name="Hugenholtz P."/>
            <person name="Woyke T."/>
            <person name="Wu D."/>
            <person name="Spring S."/>
            <person name="Schroeder M."/>
            <person name="Brambilla E."/>
            <person name="Klenk H.-P."/>
            <person name="Eisen J.A."/>
        </authorList>
    </citation>
    <scope>NUCLEOTIDE SEQUENCE [LARGE SCALE GENOMIC DNA]</scope>
    <source>
        <strain evidence="10">DSM 4947 / MAS 10</strain>
    </source>
</reference>
<dbReference type="Pfam" id="PF00171">
    <property type="entry name" value="Aldedh"/>
    <property type="match status" value="2"/>
</dbReference>
<evidence type="ECO:0000256" key="4">
    <source>
        <dbReference type="ARBA" id="ARBA00022857"/>
    </source>
</evidence>
<dbReference type="KEGG" id="fsi:Flexsi_1391"/>
<keyword evidence="4 7" id="KW-0521">NADP</keyword>
<evidence type="ECO:0000256" key="5">
    <source>
        <dbReference type="ARBA" id="ARBA00023002"/>
    </source>
</evidence>
<dbReference type="NCBIfam" id="TIGR00407">
    <property type="entry name" value="proA"/>
    <property type="match status" value="1"/>
</dbReference>
<dbReference type="CDD" id="cd07079">
    <property type="entry name" value="ALDH_F18-19_ProA-GPR"/>
    <property type="match status" value="1"/>
</dbReference>
<gene>
    <name evidence="7" type="primary">proA</name>
    <name evidence="9" type="ordered locus">Flexsi_1391</name>
</gene>
<evidence type="ECO:0000256" key="3">
    <source>
        <dbReference type="ARBA" id="ARBA00022650"/>
    </source>
</evidence>
<dbReference type="GO" id="GO:0005737">
    <property type="term" value="C:cytoplasm"/>
    <property type="evidence" value="ECO:0007669"/>
    <property type="project" value="UniProtKB-SubCell"/>
</dbReference>
<evidence type="ECO:0000259" key="8">
    <source>
        <dbReference type="Pfam" id="PF00171"/>
    </source>
</evidence>
<dbReference type="Gene3D" id="3.40.605.10">
    <property type="entry name" value="Aldehyde Dehydrogenase, Chain A, domain 1"/>
    <property type="match status" value="1"/>
</dbReference>
<keyword evidence="2 7" id="KW-0028">Amino-acid biosynthesis</keyword>
<sequence>MEDFMKMKNASKILMTKNTAEKNKALEILADKLLKNKEVIFTENKKDVDNAVEMKLSPALTDRLVINEKRLNAMVEGVNEIIAQDDPVMTVEKGYKRPNGLLIHKVRVPLGVVGIIYESRPNVTVDAAALCIKSGNCAFLRGGKEARYSNALLGRLISEALSEAGLPAECVKTVYDPDRSILHSMLKAKEYIDIIIPRGGEGLISYVTEHSLIPVVKHDKGVCHVYVDESADIDMAVDIAYNAKVQRPGVCNAMETLLLNKKVYREVLDKLMPEYEKAGVEVRASADIAEIYNTKHASEEDWRTEYLDLILSVKSVENMQEAIDHINQYGSMHSEAVVTSDYSRAMDFMNSIDASAVYVNASTRFTDGAEFGLGAEIGISTQKLHCRGPMGAYDLTTSKYMIYGHGHIKE</sequence>
<dbReference type="InterPro" id="IPR016162">
    <property type="entry name" value="Ald_DH_N"/>
</dbReference>
<evidence type="ECO:0000313" key="9">
    <source>
        <dbReference type="EMBL" id="AEI15041.1"/>
    </source>
</evidence>
<dbReference type="InterPro" id="IPR015590">
    <property type="entry name" value="Aldehyde_DH_dom"/>
</dbReference>
<comment type="catalytic activity">
    <reaction evidence="6 7">
        <text>L-glutamate 5-semialdehyde + phosphate + NADP(+) = L-glutamyl 5-phosphate + NADPH + H(+)</text>
        <dbReference type="Rhea" id="RHEA:19541"/>
        <dbReference type="ChEBI" id="CHEBI:15378"/>
        <dbReference type="ChEBI" id="CHEBI:43474"/>
        <dbReference type="ChEBI" id="CHEBI:57783"/>
        <dbReference type="ChEBI" id="CHEBI:58066"/>
        <dbReference type="ChEBI" id="CHEBI:58274"/>
        <dbReference type="ChEBI" id="CHEBI:58349"/>
        <dbReference type="EC" id="1.2.1.41"/>
    </reaction>
</comment>
<keyword evidence="3 7" id="KW-0641">Proline biosynthesis</keyword>
<dbReference type="NCBIfam" id="NF001221">
    <property type="entry name" value="PRK00197.1"/>
    <property type="match status" value="1"/>
</dbReference>
<dbReference type="EC" id="1.2.1.41" evidence="7"/>
<dbReference type="InterPro" id="IPR016161">
    <property type="entry name" value="Ald_DH/histidinol_DH"/>
</dbReference>
<dbReference type="InterPro" id="IPR000965">
    <property type="entry name" value="GPR_dom"/>
</dbReference>
<evidence type="ECO:0000256" key="7">
    <source>
        <dbReference type="HAMAP-Rule" id="MF_00412"/>
    </source>
</evidence>
<evidence type="ECO:0000256" key="1">
    <source>
        <dbReference type="ARBA" id="ARBA00004985"/>
    </source>
</evidence>